<sequence>MRKTLTGALLAALTLLTASPAHADVVNEKWIVDKPIAGGKRYFPAYGAYSLTGLDPDRIRPTGTLSLLGGIIDVGDRDDRCTWVVFRITYYDYEQATPKETGKRYRSCVPRQRVKFTFQHEDVSKLEAKVCWTDLNAVPDRTCVDPYQVIFKTYP</sequence>
<reference evidence="2" key="1">
    <citation type="submission" date="2022-06" db="EMBL/GenBank/DDBJ databases">
        <title>Sequencing the genomes of 1000 actinobacteria strains.</title>
        <authorList>
            <person name="Klenk H.-P."/>
        </authorList>
    </citation>
    <scope>NUCLEOTIDE SEQUENCE</scope>
    <source>
        <strain evidence="2">DSM 46694</strain>
    </source>
</reference>
<keyword evidence="1" id="KW-0732">Signal</keyword>
<feature type="signal peptide" evidence="1">
    <location>
        <begin position="1"/>
        <end position="23"/>
    </location>
</feature>
<gene>
    <name evidence="2" type="ORF">HD597_008980</name>
</gene>
<evidence type="ECO:0000313" key="2">
    <source>
        <dbReference type="EMBL" id="MCP2361960.1"/>
    </source>
</evidence>
<feature type="chain" id="PRO_5040906480" evidence="1">
    <location>
        <begin position="24"/>
        <end position="155"/>
    </location>
</feature>
<proteinExistence type="predicted"/>
<protein>
    <submittedName>
        <fullName evidence="2">Uncharacterized protein</fullName>
    </submittedName>
</protein>
<keyword evidence="3" id="KW-1185">Reference proteome</keyword>
<evidence type="ECO:0000313" key="3">
    <source>
        <dbReference type="Proteomes" id="UP001139648"/>
    </source>
</evidence>
<dbReference type="AlphaFoldDB" id="A0A9X2K6X6"/>
<name>A0A9X2K6X6_9ACTN</name>
<comment type="caution">
    <text evidence="2">The sequence shown here is derived from an EMBL/GenBank/DDBJ whole genome shotgun (WGS) entry which is preliminary data.</text>
</comment>
<dbReference type="EMBL" id="JAMZEB010000002">
    <property type="protein sequence ID" value="MCP2361960.1"/>
    <property type="molecule type" value="Genomic_DNA"/>
</dbReference>
<dbReference type="RefSeq" id="WP_253752096.1">
    <property type="nucleotide sequence ID" value="NZ_BAABKA010000027.1"/>
</dbReference>
<dbReference type="Proteomes" id="UP001139648">
    <property type="component" value="Unassembled WGS sequence"/>
</dbReference>
<accession>A0A9X2K6X6</accession>
<organism evidence="2 3">
    <name type="scientific">Nonomuraea thailandensis</name>
    <dbReference type="NCBI Taxonomy" id="1188745"/>
    <lineage>
        <taxon>Bacteria</taxon>
        <taxon>Bacillati</taxon>
        <taxon>Actinomycetota</taxon>
        <taxon>Actinomycetes</taxon>
        <taxon>Streptosporangiales</taxon>
        <taxon>Streptosporangiaceae</taxon>
        <taxon>Nonomuraea</taxon>
    </lineage>
</organism>
<evidence type="ECO:0000256" key="1">
    <source>
        <dbReference type="SAM" id="SignalP"/>
    </source>
</evidence>